<dbReference type="PROSITE" id="PS50157">
    <property type="entry name" value="ZINC_FINGER_C2H2_2"/>
    <property type="match status" value="2"/>
</dbReference>
<gene>
    <name evidence="13" type="ORF">FQA47_014148</name>
</gene>
<evidence type="ECO:0000256" key="11">
    <source>
        <dbReference type="SAM" id="MobiDB-lite"/>
    </source>
</evidence>
<evidence type="ECO:0000256" key="9">
    <source>
        <dbReference type="ARBA" id="ARBA00023242"/>
    </source>
</evidence>
<dbReference type="GO" id="GO:0001227">
    <property type="term" value="F:DNA-binding transcription repressor activity, RNA polymerase II-specific"/>
    <property type="evidence" value="ECO:0007669"/>
    <property type="project" value="TreeGrafter"/>
</dbReference>
<keyword evidence="2" id="KW-0479">Metal-binding</keyword>
<dbReference type="PROSITE" id="PS00028">
    <property type="entry name" value="ZINC_FINGER_C2H2_1"/>
    <property type="match status" value="1"/>
</dbReference>
<evidence type="ECO:0000256" key="10">
    <source>
        <dbReference type="PROSITE-ProRule" id="PRU00042"/>
    </source>
</evidence>
<organism evidence="13 14">
    <name type="scientific">Oryzias melastigma</name>
    <name type="common">Marine medaka</name>
    <dbReference type="NCBI Taxonomy" id="30732"/>
    <lineage>
        <taxon>Eukaryota</taxon>
        <taxon>Metazoa</taxon>
        <taxon>Chordata</taxon>
        <taxon>Craniata</taxon>
        <taxon>Vertebrata</taxon>
        <taxon>Euteleostomi</taxon>
        <taxon>Actinopterygii</taxon>
        <taxon>Neopterygii</taxon>
        <taxon>Teleostei</taxon>
        <taxon>Neoteleostei</taxon>
        <taxon>Acanthomorphata</taxon>
        <taxon>Ovalentaria</taxon>
        <taxon>Atherinomorphae</taxon>
        <taxon>Beloniformes</taxon>
        <taxon>Adrianichthyidae</taxon>
        <taxon>Oryziinae</taxon>
        <taxon>Oryzias</taxon>
    </lineage>
</organism>
<keyword evidence="8" id="KW-0804">Transcription</keyword>
<keyword evidence="6" id="KW-0805">Transcription regulation</keyword>
<keyword evidence="9" id="KW-0539">Nucleus</keyword>
<keyword evidence="7" id="KW-0238">DNA-binding</keyword>
<dbReference type="InterPro" id="IPR013087">
    <property type="entry name" value="Znf_C2H2_type"/>
</dbReference>
<dbReference type="GO" id="GO:0001817">
    <property type="term" value="P:regulation of cytokine production"/>
    <property type="evidence" value="ECO:0007669"/>
    <property type="project" value="TreeGrafter"/>
</dbReference>
<dbReference type="InterPro" id="IPR036236">
    <property type="entry name" value="Znf_C2H2_sf"/>
</dbReference>
<keyword evidence="3" id="KW-0677">Repeat</keyword>
<evidence type="ECO:0000256" key="5">
    <source>
        <dbReference type="ARBA" id="ARBA00022833"/>
    </source>
</evidence>
<evidence type="ECO:0000259" key="12">
    <source>
        <dbReference type="PROSITE" id="PS50157"/>
    </source>
</evidence>
<dbReference type="SUPFAM" id="SSF57667">
    <property type="entry name" value="beta-beta-alpha zinc fingers"/>
    <property type="match status" value="2"/>
</dbReference>
<dbReference type="GO" id="GO:0000978">
    <property type="term" value="F:RNA polymerase II cis-regulatory region sequence-specific DNA binding"/>
    <property type="evidence" value="ECO:0007669"/>
    <property type="project" value="TreeGrafter"/>
</dbReference>
<evidence type="ECO:0000256" key="2">
    <source>
        <dbReference type="ARBA" id="ARBA00022723"/>
    </source>
</evidence>
<dbReference type="GO" id="GO:0008270">
    <property type="term" value="F:zinc ion binding"/>
    <property type="evidence" value="ECO:0007669"/>
    <property type="project" value="UniProtKB-KW"/>
</dbReference>
<dbReference type="EMBL" id="WKFB01000072">
    <property type="protein sequence ID" value="KAF6737074.1"/>
    <property type="molecule type" value="Genomic_DNA"/>
</dbReference>
<feature type="compositionally biased region" description="Low complexity" evidence="11">
    <location>
        <begin position="394"/>
        <end position="409"/>
    </location>
</feature>
<evidence type="ECO:0000256" key="7">
    <source>
        <dbReference type="ARBA" id="ARBA00023125"/>
    </source>
</evidence>
<dbReference type="PANTHER" id="PTHR24399:SF40">
    <property type="entry name" value="ZINC FINGER AND BTB DOMAIN-CONTAINING PROTEIN 32"/>
    <property type="match status" value="1"/>
</dbReference>
<feature type="region of interest" description="Disordered" evidence="11">
    <location>
        <begin position="328"/>
        <end position="385"/>
    </location>
</feature>
<evidence type="ECO:0000256" key="6">
    <source>
        <dbReference type="ARBA" id="ARBA00023015"/>
    </source>
</evidence>
<proteinExistence type="predicted"/>
<dbReference type="PANTHER" id="PTHR24399">
    <property type="entry name" value="ZINC FINGER AND BTB DOMAIN-CONTAINING"/>
    <property type="match status" value="1"/>
</dbReference>
<evidence type="ECO:0000256" key="4">
    <source>
        <dbReference type="ARBA" id="ARBA00022771"/>
    </source>
</evidence>
<evidence type="ECO:0000256" key="8">
    <source>
        <dbReference type="ARBA" id="ARBA00023163"/>
    </source>
</evidence>
<evidence type="ECO:0000313" key="14">
    <source>
        <dbReference type="Proteomes" id="UP000646548"/>
    </source>
</evidence>
<comment type="subcellular location">
    <subcellularLocation>
        <location evidence="1">Nucleus</location>
    </subcellularLocation>
</comment>
<dbReference type="FunFam" id="3.30.160.60:FF:000839">
    <property type="entry name" value="Zinc finger protein 691"/>
    <property type="match status" value="1"/>
</dbReference>
<dbReference type="GO" id="GO:0005654">
    <property type="term" value="C:nucleoplasm"/>
    <property type="evidence" value="ECO:0007669"/>
    <property type="project" value="TreeGrafter"/>
</dbReference>
<reference evidence="13" key="1">
    <citation type="journal article" name="BMC Genomics">
        <title>Long-read sequencing and de novo genome assembly of marine medaka (Oryzias melastigma).</title>
        <authorList>
            <person name="Liang P."/>
            <person name="Saqib H.S.A."/>
            <person name="Ni X."/>
            <person name="Shen Y."/>
        </authorList>
    </citation>
    <scope>NUCLEOTIDE SEQUENCE</scope>
    <source>
        <strain evidence="13">Bigg-433</strain>
    </source>
</reference>
<keyword evidence="4 10" id="KW-0863">Zinc-finger</keyword>
<feature type="domain" description="C2H2-type" evidence="12">
    <location>
        <begin position="119"/>
        <end position="146"/>
    </location>
</feature>
<comment type="caution">
    <text evidence="13">The sequence shown here is derived from an EMBL/GenBank/DDBJ whole genome shotgun (WGS) entry which is preliminary data.</text>
</comment>
<feature type="region of interest" description="Disordered" evidence="11">
    <location>
        <begin position="390"/>
        <end position="409"/>
    </location>
</feature>
<evidence type="ECO:0000256" key="1">
    <source>
        <dbReference type="ARBA" id="ARBA00004123"/>
    </source>
</evidence>
<dbReference type="SMART" id="SM00355">
    <property type="entry name" value="ZnF_C2H2"/>
    <property type="match status" value="4"/>
</dbReference>
<dbReference type="Gene3D" id="3.30.160.60">
    <property type="entry name" value="Classic Zinc Finger"/>
    <property type="match status" value="2"/>
</dbReference>
<evidence type="ECO:0000256" key="3">
    <source>
        <dbReference type="ARBA" id="ARBA00022737"/>
    </source>
</evidence>
<sequence length="409" mass="44874">MEASPDIHICGFCKQQYNNFEAFLAHKQSGCSQPAAEPLAAALADSSNDFSLEDTPQSCLRRGAKKILSKAQKAPAKKLKPAAASKRHSCCFSGCTFKTQYGQKHMERHLKTHTGEKPFECELCHKRFSRRDKLNMHSRSHTGERPHKCKLCPYAAADSSSLKKHLRIHYDERPFKCQDLPVRQPQLQPAHRPPALAHRRRTVPVPAVRRQIQDQLRPEAARSDSLGGETLQVRLLRVPLHHEGQPQVAHPDPTQQRGRPSVRAVRLPVRQQDGAAAALPAAPAGAAAAVLQVHLLLLQQGGAQSSRADPLGGPALQVRLLRLLLQAAQQPRHPQEEVSLGGAGERRREDGGQSEGRCRRPAQARQLSVPGQAGGGPGVLLRPVQRVVREGGLAAQPREAAPRQPGHRR</sequence>
<dbReference type="Proteomes" id="UP000646548">
    <property type="component" value="Unassembled WGS sequence"/>
</dbReference>
<dbReference type="GO" id="GO:0002682">
    <property type="term" value="P:regulation of immune system process"/>
    <property type="evidence" value="ECO:0007669"/>
    <property type="project" value="TreeGrafter"/>
</dbReference>
<name>A0A834FMQ2_ORYME</name>
<protein>
    <submittedName>
        <fullName evidence="13">Zinc finger-like protein 64, isoforms 1 and 2</fullName>
    </submittedName>
</protein>
<feature type="domain" description="C2H2-type" evidence="12">
    <location>
        <begin position="147"/>
        <end position="174"/>
    </location>
</feature>
<dbReference type="Pfam" id="PF00096">
    <property type="entry name" value="zf-C2H2"/>
    <property type="match status" value="2"/>
</dbReference>
<evidence type="ECO:0000313" key="13">
    <source>
        <dbReference type="EMBL" id="KAF6737074.1"/>
    </source>
</evidence>
<dbReference type="FunFam" id="3.30.160.60:FF:000669">
    <property type="entry name" value="zinc finger protein 64 isoform X1"/>
    <property type="match status" value="1"/>
</dbReference>
<accession>A0A834FMQ2</accession>
<keyword evidence="5" id="KW-0862">Zinc</keyword>
<dbReference type="AlphaFoldDB" id="A0A834FMQ2"/>